<keyword evidence="2" id="KW-1185">Reference proteome</keyword>
<proteinExistence type="predicted"/>
<organism evidence="1 2">
    <name type="scientific">Piscinibacter sakaiensis</name>
    <name type="common">Ideonella sakaiensis</name>
    <dbReference type="NCBI Taxonomy" id="1547922"/>
    <lineage>
        <taxon>Bacteria</taxon>
        <taxon>Pseudomonadati</taxon>
        <taxon>Pseudomonadota</taxon>
        <taxon>Betaproteobacteria</taxon>
        <taxon>Burkholderiales</taxon>
        <taxon>Sphaerotilaceae</taxon>
        <taxon>Piscinibacter</taxon>
    </lineage>
</organism>
<comment type="caution">
    <text evidence="1">The sequence shown here is derived from an EMBL/GenBank/DDBJ whole genome shotgun (WGS) entry which is preliminary data.</text>
</comment>
<reference evidence="2" key="1">
    <citation type="submission" date="2015-07" db="EMBL/GenBank/DDBJ databases">
        <title>Discovery of a poly(ethylene terephthalate assimilation.</title>
        <authorList>
            <person name="Yoshida S."/>
            <person name="Hiraga K."/>
            <person name="Takehana T."/>
            <person name="Taniguchi I."/>
            <person name="Yamaji H."/>
            <person name="Maeda Y."/>
            <person name="Toyohara K."/>
            <person name="Miyamoto K."/>
            <person name="Kimura Y."/>
            <person name="Oda K."/>
        </authorList>
    </citation>
    <scope>NUCLEOTIDE SEQUENCE [LARGE SCALE GENOMIC DNA]</scope>
    <source>
        <strain evidence="2">NBRC 110686 / TISTR 2288 / 201-F6</strain>
    </source>
</reference>
<reference evidence="1 2" key="2">
    <citation type="journal article" date="2016" name="Science">
        <title>A bacterium that degrades and assimilates poly(ethylene terephthalate).</title>
        <authorList>
            <person name="Yoshida S."/>
            <person name="Hiraga K."/>
            <person name="Takehana T."/>
            <person name="Taniguchi I."/>
            <person name="Yamaji H."/>
            <person name="Maeda Y."/>
            <person name="Toyohara K."/>
            <person name="Miyamoto K."/>
            <person name="Kimura Y."/>
            <person name="Oda K."/>
        </authorList>
    </citation>
    <scope>NUCLEOTIDE SEQUENCE [LARGE SCALE GENOMIC DNA]</scope>
    <source>
        <strain evidence="2">NBRC 110686 / TISTR 2288 / 201-F6</strain>
    </source>
</reference>
<name>A0A0K8NU54_PISS1</name>
<gene>
    <name evidence="1" type="ORF">ISF6_1676</name>
</gene>
<evidence type="ECO:0000313" key="2">
    <source>
        <dbReference type="Proteomes" id="UP000037660"/>
    </source>
</evidence>
<evidence type="ECO:0000313" key="1">
    <source>
        <dbReference type="EMBL" id="GAP33898.1"/>
    </source>
</evidence>
<protein>
    <submittedName>
        <fullName evidence="1">Uncharacterized protein</fullName>
    </submittedName>
</protein>
<dbReference type="EMBL" id="BBYR01000003">
    <property type="protein sequence ID" value="GAP33898.1"/>
    <property type="molecule type" value="Genomic_DNA"/>
</dbReference>
<dbReference type="AlphaFoldDB" id="A0A0K8NU54"/>
<sequence length="135" mass="15236">MVRVSSSLLCLLSLAGLVVLVHRRRGQRGEELLRREARGPLRRELRRATGMQVHDDGLGGRSFPTPIETRRLTWLCWELPLWSRLESIGLPCGSEARLHELGADEFDRHFAPAFQRAMPPAAPVRRGRQSMSSAT</sequence>
<accession>A0A0K8NU54</accession>
<dbReference type="Proteomes" id="UP000037660">
    <property type="component" value="Unassembled WGS sequence"/>
</dbReference>